<accession>A0A1G2R8K4</accession>
<protein>
    <submittedName>
        <fullName evidence="2">Uncharacterized protein</fullName>
    </submittedName>
</protein>
<evidence type="ECO:0000313" key="3">
    <source>
        <dbReference type="Proteomes" id="UP000179258"/>
    </source>
</evidence>
<evidence type="ECO:0000256" key="1">
    <source>
        <dbReference type="SAM" id="Phobius"/>
    </source>
</evidence>
<dbReference type="AlphaFoldDB" id="A0A1G2R8K4"/>
<proteinExistence type="predicted"/>
<evidence type="ECO:0000313" key="2">
    <source>
        <dbReference type="EMBL" id="OHA68699.1"/>
    </source>
</evidence>
<dbReference type="EMBL" id="MHTX01000010">
    <property type="protein sequence ID" value="OHA68699.1"/>
    <property type="molecule type" value="Genomic_DNA"/>
</dbReference>
<reference evidence="2 3" key="1">
    <citation type="journal article" date="2016" name="Nat. Commun.">
        <title>Thousands of microbial genomes shed light on interconnected biogeochemical processes in an aquifer system.</title>
        <authorList>
            <person name="Anantharaman K."/>
            <person name="Brown C.T."/>
            <person name="Hug L.A."/>
            <person name="Sharon I."/>
            <person name="Castelle C.J."/>
            <person name="Probst A.J."/>
            <person name="Thomas B.C."/>
            <person name="Singh A."/>
            <person name="Wilkins M.J."/>
            <person name="Karaoz U."/>
            <person name="Brodie E.L."/>
            <person name="Williams K.H."/>
            <person name="Hubbard S.S."/>
            <person name="Banfield J.F."/>
        </authorList>
    </citation>
    <scope>NUCLEOTIDE SEQUENCE [LARGE SCALE GENOMIC DNA]</scope>
</reference>
<keyword evidence="1" id="KW-0812">Transmembrane</keyword>
<comment type="caution">
    <text evidence="2">The sequence shown here is derived from an EMBL/GenBank/DDBJ whole genome shotgun (WGS) entry which is preliminary data.</text>
</comment>
<keyword evidence="1" id="KW-1133">Transmembrane helix</keyword>
<dbReference type="Gene3D" id="2.130.10.10">
    <property type="entry name" value="YVTN repeat-like/Quinoprotein amine dehydrogenase"/>
    <property type="match status" value="2"/>
</dbReference>
<name>A0A1G2R8K4_9BACT</name>
<organism evidence="2 3">
    <name type="scientific">Candidatus Wildermuthbacteria bacterium RIFCSPHIGHO2_02_FULL_47_17</name>
    <dbReference type="NCBI Taxonomy" id="1802452"/>
    <lineage>
        <taxon>Bacteria</taxon>
        <taxon>Candidatus Wildermuthiibacteriota</taxon>
    </lineage>
</organism>
<keyword evidence="1" id="KW-0472">Membrane</keyword>
<gene>
    <name evidence="2" type="ORF">A3D59_00985</name>
</gene>
<feature type="transmembrane region" description="Helical" evidence="1">
    <location>
        <begin position="31"/>
        <end position="51"/>
    </location>
</feature>
<sequence>MNENTNNKDIASQNSVPLTPIFPQKTKPTPVLVSVIVLAVVGLIVGGIYFFSDRSELGKQSVIPTEKDQQEKWLYFSDFYDIRDIAFDNDVLWIASIAGLHKYSRQGNLEKTYTAVNGLPTVATAVIKVGDKIYVGTQGGVAVLNPSTDKFDYLYDKTNHALNGNIGHFEYDGIKLWMTTFGGLRSFDTITSEWKNYDHRDSDFITSDKSVFLIERGNSTPVIWSLNKSTNQWNQEFQLADYEWMYIDGNNKYVVATADPKSGNKKSSVLYFKMLPDGAWSEIKLPIAGDELRYRKLTIGEDDKVYLTYRGNNENMLAIYDLKQKEFNQYALGTFGDVDATQGSIYPDPFQRKIWLSSLILTYLDLDTKTVQYALAPERPLRFNNMLVAREGRLVVNTNAGIGIFNYQTSSFEKISNNQASEAEWVGDTVWLNLSDMGGMDGGGEIKLGKYNINSKTLEVKTLELEQPFSFVKNQKSDTSNEVFLTSQIYDKGKSTSKVVIFDFEKEKFEFLLEVDSSSLSTSFNSEALYSEKYGILINTKDGIWNLNPTSKEYKLLFSTSFMPIFTRVLSNEVVVLSDAGALYKWGGGNNSLVSIWNFQGPQFNKPSSFEIYKNSIALKSIEQLTQFNPGSDYGFGPGGYSFYLNKLVLLNFDGSMLKTLDSSNGMMQVGFSNALSDGTCLWFVERGIWAYCK</sequence>
<dbReference type="SUPFAM" id="SSF101898">
    <property type="entry name" value="NHL repeat"/>
    <property type="match status" value="1"/>
</dbReference>
<dbReference type="InterPro" id="IPR015943">
    <property type="entry name" value="WD40/YVTN_repeat-like_dom_sf"/>
</dbReference>
<dbReference type="Proteomes" id="UP000179258">
    <property type="component" value="Unassembled WGS sequence"/>
</dbReference>